<reference evidence="2 3" key="1">
    <citation type="journal article" date="2008" name="Int. J. Syst. Evol. Microbiol.">
        <title>Description of Roseateles aquatilis sp. nov. and Roseateles terrae sp. nov., in the class Betaproteobacteria, and emended description of the genus Roseateles.</title>
        <authorList>
            <person name="Gomila M."/>
            <person name="Bowien B."/>
            <person name="Falsen E."/>
            <person name="Moore E.R."/>
            <person name="Lalucat J."/>
        </authorList>
    </citation>
    <scope>NUCLEOTIDE SEQUENCE [LARGE SCALE GENOMIC DNA]</scope>
    <source>
        <strain evidence="2 3">CCUG 48205</strain>
    </source>
</reference>
<name>A0A246IVZ7_9BURK</name>
<keyword evidence="3" id="KW-1185">Reference proteome</keyword>
<dbReference type="AlphaFoldDB" id="A0A246IVZ7"/>
<evidence type="ECO:0000313" key="3">
    <source>
        <dbReference type="Proteomes" id="UP000197468"/>
    </source>
</evidence>
<dbReference type="EMBL" id="NIOF01000016">
    <property type="protein sequence ID" value="OWQ84364.1"/>
    <property type="molecule type" value="Genomic_DNA"/>
</dbReference>
<dbReference type="Proteomes" id="UP000197468">
    <property type="component" value="Unassembled WGS sequence"/>
</dbReference>
<dbReference type="RefSeq" id="WP_088387572.1">
    <property type="nucleotide sequence ID" value="NZ_NIOF01000016.1"/>
</dbReference>
<evidence type="ECO:0000256" key="1">
    <source>
        <dbReference type="SAM" id="Phobius"/>
    </source>
</evidence>
<comment type="caution">
    <text evidence="2">The sequence shown here is derived from an EMBL/GenBank/DDBJ whole genome shotgun (WGS) entry which is preliminary data.</text>
</comment>
<keyword evidence="1" id="KW-0472">Membrane</keyword>
<keyword evidence="1" id="KW-0812">Transmembrane</keyword>
<keyword evidence="1" id="KW-1133">Transmembrane helix</keyword>
<gene>
    <name evidence="2" type="ORF">CDN99_24010</name>
</gene>
<sequence length="157" mass="18062">MFTSPDDYAYHIGQVASLGSKGLMVVRRNLSIKTPYKIEVVPWDRVSHARYDARLAPLKIAMGIATLLLLAGILYYLIHYWNDLEPRTTIQIGLLSLAVGYGLRWAFMSRRHRFTFHLRDGSRLRWTSRSGDFKYKTGAVHRGVERLTELQLLRASP</sequence>
<evidence type="ECO:0000313" key="2">
    <source>
        <dbReference type="EMBL" id="OWQ84364.1"/>
    </source>
</evidence>
<proteinExistence type="predicted"/>
<dbReference type="OrthoDB" id="9850731at2"/>
<protein>
    <submittedName>
        <fullName evidence="2">Uncharacterized protein</fullName>
    </submittedName>
</protein>
<feature type="transmembrane region" description="Helical" evidence="1">
    <location>
        <begin position="60"/>
        <end position="78"/>
    </location>
</feature>
<accession>A0A246IVZ7</accession>
<organism evidence="2 3">
    <name type="scientific">Roseateles aquatilis</name>
    <dbReference type="NCBI Taxonomy" id="431061"/>
    <lineage>
        <taxon>Bacteria</taxon>
        <taxon>Pseudomonadati</taxon>
        <taxon>Pseudomonadota</taxon>
        <taxon>Betaproteobacteria</taxon>
        <taxon>Burkholderiales</taxon>
        <taxon>Sphaerotilaceae</taxon>
        <taxon>Roseateles</taxon>
    </lineage>
</organism>
<feature type="transmembrane region" description="Helical" evidence="1">
    <location>
        <begin position="90"/>
        <end position="107"/>
    </location>
</feature>